<dbReference type="AlphaFoldDB" id="A0A328C2P6"/>
<feature type="signal peptide" evidence="1">
    <location>
        <begin position="1"/>
        <end position="22"/>
    </location>
</feature>
<protein>
    <recommendedName>
        <fullName evidence="4">Autotransporter domain-containing protein</fullName>
    </recommendedName>
</protein>
<dbReference type="RefSeq" id="WP_111730656.1">
    <property type="nucleotide sequence ID" value="NZ_QHKO01000007.1"/>
</dbReference>
<dbReference type="Proteomes" id="UP000249169">
    <property type="component" value="Unassembled WGS sequence"/>
</dbReference>
<organism evidence="2 3">
    <name type="scientific">Lujinxingia litoralis</name>
    <dbReference type="NCBI Taxonomy" id="2211119"/>
    <lineage>
        <taxon>Bacteria</taxon>
        <taxon>Deltaproteobacteria</taxon>
        <taxon>Bradymonadales</taxon>
        <taxon>Lujinxingiaceae</taxon>
        <taxon>Lujinxingia</taxon>
    </lineage>
</organism>
<evidence type="ECO:0000313" key="2">
    <source>
        <dbReference type="EMBL" id="RAL20925.1"/>
    </source>
</evidence>
<sequence length="480" mass="51585">MRRTLFCIALGTLSLLSQSAWAERSPQRAELQAVEACASAEQVAELQRELKLRLPELHFFRASRADSRAPDWQLFWVPAGRGECAVLLRTHELEHRATLGPDASAEQVREAASRLAWVITASRSAARDAAHQQGQTHATQVLARARQLSAARHTPPQPDALASTAARESAGAIARHTLQRARHLARTRQPPALATSTLPAALTTPTGPLRLGVVPGLSVGSSNPSLSLNIIGSHAHFEGAEVGLLNHLRERGAGAQMALGANWVDGSLHGVQMASLLNYAAEIQGAQLSPLVNISERQRGVQVGMVNVAGRLQGTQLGLVNVSEDASWPVGLVNIATAYPPRAFAHYALPGHLYAGVSMGGRRLRYLLQWSRALSGGIDALGGGLGLHLPFEGRPYFGDIALVPMLTQLNADVGLQTHLRALAGYRFSRRFALVAGPSFNYYRSSTSRGHAYGSPIALMEVRQSDGLYQLWVDLMVGVVF</sequence>
<evidence type="ECO:0000256" key="1">
    <source>
        <dbReference type="SAM" id="SignalP"/>
    </source>
</evidence>
<dbReference type="OrthoDB" id="9804257at2"/>
<reference evidence="2 3" key="1">
    <citation type="submission" date="2018-05" db="EMBL/GenBank/DDBJ databases">
        <title>Lujinxingia marina gen. nov. sp. nov., a new facultative anaerobic member of the class Deltaproteobacteria, and proposal of Lujinxingaceae fam. nov.</title>
        <authorList>
            <person name="Li C.-M."/>
        </authorList>
    </citation>
    <scope>NUCLEOTIDE SEQUENCE [LARGE SCALE GENOMIC DNA]</scope>
    <source>
        <strain evidence="2 3">B210</strain>
    </source>
</reference>
<comment type="caution">
    <text evidence="2">The sequence shown here is derived from an EMBL/GenBank/DDBJ whole genome shotgun (WGS) entry which is preliminary data.</text>
</comment>
<keyword evidence="1" id="KW-0732">Signal</keyword>
<name>A0A328C2P6_9DELT</name>
<dbReference type="EMBL" id="QHKO01000007">
    <property type="protein sequence ID" value="RAL20925.1"/>
    <property type="molecule type" value="Genomic_DNA"/>
</dbReference>
<accession>A0A328C2P6</accession>
<dbReference type="InterPro" id="IPR058093">
    <property type="entry name" value="LA_2272-like"/>
</dbReference>
<keyword evidence="3" id="KW-1185">Reference proteome</keyword>
<feature type="chain" id="PRO_5016392863" description="Autotransporter domain-containing protein" evidence="1">
    <location>
        <begin position="23"/>
        <end position="480"/>
    </location>
</feature>
<gene>
    <name evidence="2" type="ORF">DL240_14720</name>
</gene>
<dbReference type="NCBIfam" id="NF047436">
    <property type="entry name" value="LA_2272_repeat"/>
    <property type="match status" value="1"/>
</dbReference>
<evidence type="ECO:0008006" key="4">
    <source>
        <dbReference type="Google" id="ProtNLM"/>
    </source>
</evidence>
<evidence type="ECO:0000313" key="3">
    <source>
        <dbReference type="Proteomes" id="UP000249169"/>
    </source>
</evidence>
<proteinExistence type="predicted"/>